<evidence type="ECO:0000313" key="3">
    <source>
        <dbReference type="EMBL" id="MBB3207340.1"/>
    </source>
</evidence>
<reference evidence="3 4" key="1">
    <citation type="submission" date="2020-08" db="EMBL/GenBank/DDBJ databases">
        <title>Genomic Encyclopedia of Type Strains, Phase III (KMG-III): the genomes of soil and plant-associated and newly described type strains.</title>
        <authorList>
            <person name="Whitman W."/>
        </authorList>
    </citation>
    <scope>NUCLEOTIDE SEQUENCE [LARGE SCALE GENOMIC DNA]</scope>
    <source>
        <strain evidence="3 4">CECT 8075</strain>
    </source>
</reference>
<dbReference type="EMBL" id="JACHXU010000010">
    <property type="protein sequence ID" value="MBB3207340.1"/>
    <property type="molecule type" value="Genomic_DNA"/>
</dbReference>
<protein>
    <submittedName>
        <fullName evidence="3">Uncharacterized protein</fullName>
    </submittedName>
</protein>
<keyword evidence="2" id="KW-0472">Membrane</keyword>
<proteinExistence type="predicted"/>
<evidence type="ECO:0000256" key="2">
    <source>
        <dbReference type="SAM" id="Phobius"/>
    </source>
</evidence>
<keyword evidence="4" id="KW-1185">Reference proteome</keyword>
<feature type="region of interest" description="Disordered" evidence="1">
    <location>
        <begin position="81"/>
        <end position="104"/>
    </location>
</feature>
<feature type="transmembrane region" description="Helical" evidence="2">
    <location>
        <begin position="7"/>
        <end position="27"/>
    </location>
</feature>
<sequence>MTQKNQRILGLVFWGIVFAGGLTWMIGSKTVENTNSIEGVQTTENATESPASLILGSLWTTQETFEIADPTGVVRVGDVVFAPDPQSKPTDRKDSESPPEKPTWHEVGYVTSVRKPVEQNDNKSAVIDKANRLTVTMFEPDAWSKTATFTVHRNSGRLEDVVETLVPPEKREQLQLKLSLAFEAHANAIARELVPLVVKSAQATVPLIESAVTESIANHEAEIDALVGLYREEIVRERIVPLVREEVLPIVRKHGQEPAESIGREVWNRASLWRFGWRAIYDKSPLPERELVVEEWRRFVDDEVVPIVEDHLDEITFAVENIVKDLAANDTLREELSEVIGTIANDPEARELLRTILRESVVDNTRIRHAWSQVWSSPEAKAGLRRAGERIEPVLREIGDELMGTRRGGIEPGFARLLRNQILAKDRTWITITPGGGDMTGDEPIRLTESRRFMPYPVVYVVQNHNL</sequence>
<dbReference type="AlphaFoldDB" id="A0A7W5H6U9"/>
<evidence type="ECO:0000256" key="1">
    <source>
        <dbReference type="SAM" id="MobiDB-lite"/>
    </source>
</evidence>
<feature type="compositionally biased region" description="Basic and acidic residues" evidence="1">
    <location>
        <begin position="89"/>
        <end position="104"/>
    </location>
</feature>
<comment type="caution">
    <text evidence="3">The sequence shown here is derived from an EMBL/GenBank/DDBJ whole genome shotgun (WGS) entry which is preliminary data.</text>
</comment>
<keyword evidence="2" id="KW-1133">Transmembrane helix</keyword>
<dbReference type="Proteomes" id="UP000536179">
    <property type="component" value="Unassembled WGS sequence"/>
</dbReference>
<keyword evidence="2" id="KW-0812">Transmembrane</keyword>
<dbReference type="RefSeq" id="WP_184305701.1">
    <property type="nucleotide sequence ID" value="NZ_JACHXU010000010.1"/>
</dbReference>
<evidence type="ECO:0000313" key="4">
    <source>
        <dbReference type="Proteomes" id="UP000536179"/>
    </source>
</evidence>
<gene>
    <name evidence="3" type="ORF">FHS27_003161</name>
</gene>
<organism evidence="3 4">
    <name type="scientific">Aporhodopirellula rubra</name>
    <dbReference type="NCBI Taxonomy" id="980271"/>
    <lineage>
        <taxon>Bacteria</taxon>
        <taxon>Pseudomonadati</taxon>
        <taxon>Planctomycetota</taxon>
        <taxon>Planctomycetia</taxon>
        <taxon>Pirellulales</taxon>
        <taxon>Pirellulaceae</taxon>
        <taxon>Aporhodopirellula</taxon>
    </lineage>
</organism>
<name>A0A7W5H6U9_9BACT</name>
<accession>A0A7W5H6U9</accession>